<dbReference type="Gene3D" id="3.30.160.20">
    <property type="match status" value="1"/>
</dbReference>
<keyword evidence="3" id="KW-0809">Transit peptide</keyword>
<dbReference type="VEuPathDB" id="VectorBase:PPAI010288"/>
<evidence type="ECO:0000256" key="4">
    <source>
        <dbReference type="ARBA" id="ARBA00023128"/>
    </source>
</evidence>
<organism evidence="8 9">
    <name type="scientific">Phlebotomus papatasi</name>
    <name type="common">Sandfly</name>
    <dbReference type="NCBI Taxonomy" id="29031"/>
    <lineage>
        <taxon>Eukaryota</taxon>
        <taxon>Metazoa</taxon>
        <taxon>Ecdysozoa</taxon>
        <taxon>Arthropoda</taxon>
        <taxon>Hexapoda</taxon>
        <taxon>Insecta</taxon>
        <taxon>Pterygota</taxon>
        <taxon>Neoptera</taxon>
        <taxon>Endopterygota</taxon>
        <taxon>Diptera</taxon>
        <taxon>Nematocera</taxon>
        <taxon>Psychodoidea</taxon>
        <taxon>Psychodidae</taxon>
        <taxon>Phlebotomus</taxon>
        <taxon>Phlebotomus</taxon>
    </lineage>
</organism>
<evidence type="ECO:0000256" key="2">
    <source>
        <dbReference type="ARBA" id="ARBA00010835"/>
    </source>
</evidence>
<feature type="domain" description="Prokaryotic-type class I peptide chain release factors" evidence="6">
    <location>
        <begin position="72"/>
        <end position="166"/>
    </location>
</feature>
<evidence type="ECO:0000256" key="1">
    <source>
        <dbReference type="ARBA" id="ARBA00004173"/>
    </source>
</evidence>
<name>A0A1B0DP52_PHLPP</name>
<dbReference type="VEuPathDB" id="VectorBase:PPAPM1_010331"/>
<comment type="subcellular location">
    <subcellularLocation>
        <location evidence="1">Mitochondrion</location>
    </subcellularLocation>
</comment>
<reference evidence="8" key="1">
    <citation type="submission" date="2022-08" db="UniProtKB">
        <authorList>
            <consortium name="EnsemblMetazoa"/>
        </authorList>
    </citation>
    <scope>IDENTIFICATION</scope>
    <source>
        <strain evidence="8">Israel</strain>
    </source>
</reference>
<dbReference type="InterPro" id="IPR052405">
    <property type="entry name" value="Mito_Transl_Release_Factor"/>
</dbReference>
<dbReference type="GO" id="GO:0003747">
    <property type="term" value="F:translation release factor activity"/>
    <property type="evidence" value="ECO:0007669"/>
    <property type="project" value="InterPro"/>
</dbReference>
<evidence type="ECO:0000256" key="3">
    <source>
        <dbReference type="ARBA" id="ARBA00022946"/>
    </source>
</evidence>
<comment type="similarity">
    <text evidence="2">Belongs to the prokaryotic/mitochondrial release factor family.</text>
</comment>
<evidence type="ECO:0000259" key="7">
    <source>
        <dbReference type="Pfam" id="PF05347"/>
    </source>
</evidence>
<dbReference type="SUPFAM" id="SSF75620">
    <property type="entry name" value="Release factor"/>
    <property type="match status" value="1"/>
</dbReference>
<feature type="region of interest" description="Disordered" evidence="5">
    <location>
        <begin position="138"/>
        <end position="176"/>
    </location>
</feature>
<dbReference type="Pfam" id="PF00472">
    <property type="entry name" value="RF-1"/>
    <property type="match status" value="1"/>
</dbReference>
<dbReference type="Proteomes" id="UP000092462">
    <property type="component" value="Unassembled WGS sequence"/>
</dbReference>
<keyword evidence="9" id="KW-1185">Reference proteome</keyword>
<dbReference type="EnsemblMetazoa" id="PPAI010288-RA">
    <property type="protein sequence ID" value="PPAI010288-PA"/>
    <property type="gene ID" value="PPAI010288"/>
</dbReference>
<keyword evidence="4" id="KW-0496">Mitochondrion</keyword>
<dbReference type="AlphaFoldDB" id="A0A1B0DP52"/>
<dbReference type="PANTHER" id="PTHR46203:SF1">
    <property type="entry name" value="MITOCHONDRIAL TRANSLATION RELEASE FACTOR IN RESCUE"/>
    <property type="match status" value="1"/>
</dbReference>
<evidence type="ECO:0000256" key="5">
    <source>
        <dbReference type="SAM" id="MobiDB-lite"/>
    </source>
</evidence>
<sequence length="176" mass="20904">MSAPSGRQVIKLYRDLLRYGEQLKLTDKEYFRKRIRREFRVNKNLTSPEDISFNFKALKSTIDRSRFPRLLEEDLDENFVRGSGPGGQAVNKTSNCCVLRHKPTGITVKCHIHRSVSQNRKEAREILARKLDNHLNGELSVENQQKQIEKQKTRETDRRRKKLQELKKQWKEREQD</sequence>
<dbReference type="InterPro" id="IPR008011">
    <property type="entry name" value="Complex1_LYR_dom"/>
</dbReference>
<dbReference type="InterPro" id="IPR000352">
    <property type="entry name" value="Pep_chain_release_fac_I"/>
</dbReference>
<proteinExistence type="inferred from homology"/>
<dbReference type="InterPro" id="IPR045300">
    <property type="entry name" value="Complex1_LYR_MIEF1-MP"/>
</dbReference>
<dbReference type="Pfam" id="PF05347">
    <property type="entry name" value="Complex1_LYR"/>
    <property type="match status" value="1"/>
</dbReference>
<dbReference type="GO" id="GO:0005739">
    <property type="term" value="C:mitochondrion"/>
    <property type="evidence" value="ECO:0007669"/>
    <property type="project" value="UniProtKB-SubCell"/>
</dbReference>
<evidence type="ECO:0000313" key="8">
    <source>
        <dbReference type="EnsemblMetazoa" id="PPAI010288-PA"/>
    </source>
</evidence>
<evidence type="ECO:0000313" key="9">
    <source>
        <dbReference type="Proteomes" id="UP000092462"/>
    </source>
</evidence>
<dbReference type="PANTHER" id="PTHR46203">
    <property type="entry name" value="PROBABLE PEPTIDE CHAIN RELEASE FACTOR C12ORF65"/>
    <property type="match status" value="1"/>
</dbReference>
<dbReference type="CDD" id="cd20272">
    <property type="entry name" value="Complex1_LYR_MIEF1-MP"/>
    <property type="match status" value="1"/>
</dbReference>
<protein>
    <submittedName>
        <fullName evidence="8">Uncharacterized protein</fullName>
    </submittedName>
</protein>
<feature type="compositionally biased region" description="Basic and acidic residues" evidence="5">
    <location>
        <begin position="147"/>
        <end position="176"/>
    </location>
</feature>
<evidence type="ECO:0000259" key="6">
    <source>
        <dbReference type="Pfam" id="PF00472"/>
    </source>
</evidence>
<accession>A0A1B0DP52</accession>
<feature type="domain" description="Complex 1 LYR protein" evidence="7">
    <location>
        <begin position="7"/>
        <end position="55"/>
    </location>
</feature>
<dbReference type="EMBL" id="AJVK01018086">
    <property type="status" value="NOT_ANNOTATED_CDS"/>
    <property type="molecule type" value="Genomic_DNA"/>
</dbReference>
<dbReference type="InterPro" id="IPR045853">
    <property type="entry name" value="Pep_chain_release_fac_I_sf"/>
</dbReference>